<dbReference type="EC" id="2.7.11.1" evidence="2"/>
<dbReference type="GO" id="GO:0106310">
    <property type="term" value="F:protein serine kinase activity"/>
    <property type="evidence" value="ECO:0007669"/>
    <property type="project" value="RHEA"/>
</dbReference>
<accession>A0A1B6LA41</accession>
<dbReference type="AlphaFoldDB" id="A0A1B6LA41"/>
<dbReference type="GO" id="GO:0005737">
    <property type="term" value="C:cytoplasm"/>
    <property type="evidence" value="ECO:0007669"/>
    <property type="project" value="TreeGrafter"/>
</dbReference>
<keyword evidence="7 10" id="KW-0067">ATP-binding</keyword>
<dbReference type="PANTHER" id="PTHR24346">
    <property type="entry name" value="MAP/MICROTUBULE AFFINITY-REGULATING KINASE"/>
    <property type="match status" value="1"/>
</dbReference>
<dbReference type="PROSITE" id="PS50011">
    <property type="entry name" value="PROTEIN_KINASE_DOM"/>
    <property type="match status" value="1"/>
</dbReference>
<feature type="domain" description="KA1" evidence="13">
    <location>
        <begin position="532"/>
        <end position="586"/>
    </location>
</feature>
<dbReference type="FunFam" id="1.10.510.10:FF:000271">
    <property type="entry name" value="Non-specific serine/threonine protein kinase"/>
    <property type="match status" value="1"/>
</dbReference>
<dbReference type="EMBL" id="GEBQ01019409">
    <property type="protein sequence ID" value="JAT20568.1"/>
    <property type="molecule type" value="Transcribed_RNA"/>
</dbReference>
<feature type="region of interest" description="Disordered" evidence="11">
    <location>
        <begin position="337"/>
        <end position="456"/>
    </location>
</feature>
<dbReference type="PROSITE" id="PS00108">
    <property type="entry name" value="PROTEIN_KINASE_ST"/>
    <property type="match status" value="1"/>
</dbReference>
<evidence type="ECO:0000256" key="4">
    <source>
        <dbReference type="ARBA" id="ARBA00022679"/>
    </source>
</evidence>
<reference evidence="14" key="1">
    <citation type="submission" date="2015-11" db="EMBL/GenBank/DDBJ databases">
        <title>De novo transcriptome assembly of four potential Pierce s Disease insect vectors from Arizona vineyards.</title>
        <authorList>
            <person name="Tassone E.E."/>
        </authorList>
    </citation>
    <scope>NUCLEOTIDE SEQUENCE</scope>
</reference>
<sequence length="587" mass="65843">MVRHAALKNIYETEKTIGTGGFAKVKLARHLLTGEKVAIKIMDKDCLGDDLPRVKMELEALKNLSHHHICKLYQVIETETHFFLIMEYCSGGELFDHIVQCKRLSEMESRSFFRQILAAVAYLHSKGYVHRDIKPENVLLDKDQSVKLIDFGLCAKPCPAINAYLETACGSPTYAAPELIKGDKYLGEGIDVWSMGVMLYALLCGCLPFESEKIDVLYKHIVSGHYQTPEHLSEGSRKILRDMLETDPTKRITIRELLSHPWVQLGYNEPVSFASLSQELRLDNNCVNTMAAHFHMSAEEMWRHLTVEQYGSHAATYQLLLSRKKQGLPLRLGQYTSRTPRSRLQSMRRTGGNRGNVDTKGTYVMLPTSQTQTAQNDKENGGKQMQPPDVTPAKILRKRPRSPQRDSCASPAPKKMATTDKQHGSGTKLQIPKRSNGSEPNTPNNRTSSPSSRLLNSIERKFQHVRRVLTPKRRSTESAQPVLLSAKNMSNISTTSSNSPDQVREELIKALNNRGIECVCKGYSVRGKLQAAGGKVCKLSFELEVCLIPTSANSCGSVVGIRRKRLKGDAWSYKRVCEDILNMADLK</sequence>
<keyword evidence="6" id="KW-0418">Kinase</keyword>
<dbReference type="Pfam" id="PF02149">
    <property type="entry name" value="KA1"/>
    <property type="match status" value="1"/>
</dbReference>
<dbReference type="Gene3D" id="3.30.310.80">
    <property type="entry name" value="Kinase associated domain 1, KA1"/>
    <property type="match status" value="1"/>
</dbReference>
<dbReference type="InterPro" id="IPR017441">
    <property type="entry name" value="Protein_kinase_ATP_BS"/>
</dbReference>
<dbReference type="PROSITE" id="PS00107">
    <property type="entry name" value="PROTEIN_KINASE_ATP"/>
    <property type="match status" value="1"/>
</dbReference>
<dbReference type="PANTHER" id="PTHR24346:SF30">
    <property type="entry name" value="MATERNAL EMBRYONIC LEUCINE ZIPPER KINASE"/>
    <property type="match status" value="1"/>
</dbReference>
<dbReference type="SMART" id="SM00220">
    <property type="entry name" value="S_TKc"/>
    <property type="match status" value="1"/>
</dbReference>
<evidence type="ECO:0000256" key="10">
    <source>
        <dbReference type="PROSITE-ProRule" id="PRU10141"/>
    </source>
</evidence>
<evidence type="ECO:0000256" key="1">
    <source>
        <dbReference type="ARBA" id="ARBA00006234"/>
    </source>
</evidence>
<organism evidence="14">
    <name type="scientific">Graphocephala atropunctata</name>
    <dbReference type="NCBI Taxonomy" id="36148"/>
    <lineage>
        <taxon>Eukaryota</taxon>
        <taxon>Metazoa</taxon>
        <taxon>Ecdysozoa</taxon>
        <taxon>Arthropoda</taxon>
        <taxon>Hexapoda</taxon>
        <taxon>Insecta</taxon>
        <taxon>Pterygota</taxon>
        <taxon>Neoptera</taxon>
        <taxon>Paraneoptera</taxon>
        <taxon>Hemiptera</taxon>
        <taxon>Auchenorrhyncha</taxon>
        <taxon>Membracoidea</taxon>
        <taxon>Cicadellidae</taxon>
        <taxon>Cicadellinae</taxon>
        <taxon>Cicadellini</taxon>
        <taxon>Graphocephala</taxon>
    </lineage>
</organism>
<evidence type="ECO:0000256" key="2">
    <source>
        <dbReference type="ARBA" id="ARBA00012513"/>
    </source>
</evidence>
<dbReference type="InterPro" id="IPR001772">
    <property type="entry name" value="KA1_dom"/>
</dbReference>
<feature type="compositionally biased region" description="Polar residues" evidence="11">
    <location>
        <begin position="424"/>
        <end position="440"/>
    </location>
</feature>
<keyword evidence="3" id="KW-0723">Serine/threonine-protein kinase</keyword>
<dbReference type="Pfam" id="PF00069">
    <property type="entry name" value="Pkinase"/>
    <property type="match status" value="1"/>
</dbReference>
<dbReference type="InterPro" id="IPR008271">
    <property type="entry name" value="Ser/Thr_kinase_AS"/>
</dbReference>
<dbReference type="GO" id="GO:0005524">
    <property type="term" value="F:ATP binding"/>
    <property type="evidence" value="ECO:0007669"/>
    <property type="project" value="UniProtKB-UniRule"/>
</dbReference>
<keyword evidence="4" id="KW-0808">Transferase</keyword>
<dbReference type="SUPFAM" id="SSF56112">
    <property type="entry name" value="Protein kinase-like (PK-like)"/>
    <property type="match status" value="1"/>
</dbReference>
<dbReference type="CDD" id="cd12198">
    <property type="entry name" value="MELK_C"/>
    <property type="match status" value="1"/>
</dbReference>
<dbReference type="InterPro" id="IPR028375">
    <property type="entry name" value="KA1/Ssp2_C"/>
</dbReference>
<evidence type="ECO:0000256" key="11">
    <source>
        <dbReference type="SAM" id="MobiDB-lite"/>
    </source>
</evidence>
<feature type="domain" description="Protein kinase" evidence="12">
    <location>
        <begin position="11"/>
        <end position="263"/>
    </location>
</feature>
<dbReference type="GO" id="GO:0004674">
    <property type="term" value="F:protein serine/threonine kinase activity"/>
    <property type="evidence" value="ECO:0007669"/>
    <property type="project" value="UniProtKB-KW"/>
</dbReference>
<evidence type="ECO:0000256" key="9">
    <source>
        <dbReference type="ARBA" id="ARBA00048679"/>
    </source>
</evidence>
<keyword evidence="5 10" id="KW-0547">Nucleotide-binding</keyword>
<dbReference type="SUPFAM" id="SSF103243">
    <property type="entry name" value="KA1-like"/>
    <property type="match status" value="1"/>
</dbReference>
<dbReference type="PROSITE" id="PS50032">
    <property type="entry name" value="KA1"/>
    <property type="match status" value="1"/>
</dbReference>
<evidence type="ECO:0000256" key="8">
    <source>
        <dbReference type="ARBA" id="ARBA00047899"/>
    </source>
</evidence>
<evidence type="ECO:0000259" key="12">
    <source>
        <dbReference type="PROSITE" id="PS50011"/>
    </source>
</evidence>
<dbReference type="CDD" id="cd14341">
    <property type="entry name" value="UBA_MELK"/>
    <property type="match status" value="1"/>
</dbReference>
<comment type="catalytic activity">
    <reaction evidence="8">
        <text>L-threonyl-[protein] + ATP = O-phospho-L-threonyl-[protein] + ADP + H(+)</text>
        <dbReference type="Rhea" id="RHEA:46608"/>
        <dbReference type="Rhea" id="RHEA-COMP:11060"/>
        <dbReference type="Rhea" id="RHEA-COMP:11605"/>
        <dbReference type="ChEBI" id="CHEBI:15378"/>
        <dbReference type="ChEBI" id="CHEBI:30013"/>
        <dbReference type="ChEBI" id="CHEBI:30616"/>
        <dbReference type="ChEBI" id="CHEBI:61977"/>
        <dbReference type="ChEBI" id="CHEBI:456216"/>
        <dbReference type="EC" id="2.7.11.1"/>
    </reaction>
</comment>
<evidence type="ECO:0000259" key="13">
    <source>
        <dbReference type="PROSITE" id="PS50032"/>
    </source>
</evidence>
<comment type="catalytic activity">
    <reaction evidence="9">
        <text>L-seryl-[protein] + ATP = O-phospho-L-seryl-[protein] + ADP + H(+)</text>
        <dbReference type="Rhea" id="RHEA:17989"/>
        <dbReference type="Rhea" id="RHEA-COMP:9863"/>
        <dbReference type="Rhea" id="RHEA-COMP:11604"/>
        <dbReference type="ChEBI" id="CHEBI:15378"/>
        <dbReference type="ChEBI" id="CHEBI:29999"/>
        <dbReference type="ChEBI" id="CHEBI:30616"/>
        <dbReference type="ChEBI" id="CHEBI:83421"/>
        <dbReference type="ChEBI" id="CHEBI:456216"/>
        <dbReference type="EC" id="2.7.11.1"/>
    </reaction>
</comment>
<dbReference type="InterPro" id="IPR000719">
    <property type="entry name" value="Prot_kinase_dom"/>
</dbReference>
<protein>
    <recommendedName>
        <fullName evidence="2">non-specific serine/threonine protein kinase</fullName>
        <ecNumber evidence="2">2.7.11.1</ecNumber>
    </recommendedName>
</protein>
<evidence type="ECO:0000256" key="5">
    <source>
        <dbReference type="ARBA" id="ARBA00022741"/>
    </source>
</evidence>
<dbReference type="FunFam" id="3.30.200.20:FF:000003">
    <property type="entry name" value="Non-specific serine/threonine protein kinase"/>
    <property type="match status" value="1"/>
</dbReference>
<proteinExistence type="inferred from homology"/>
<gene>
    <name evidence="14" type="ORF">g.15441</name>
</gene>
<evidence type="ECO:0000313" key="14">
    <source>
        <dbReference type="EMBL" id="JAT20568.1"/>
    </source>
</evidence>
<feature type="compositionally biased region" description="Low complexity" evidence="11">
    <location>
        <begin position="441"/>
        <end position="456"/>
    </location>
</feature>
<name>A0A1B6LA41_9HEMI</name>
<feature type="binding site" evidence="10">
    <location>
        <position position="40"/>
    </location>
    <ligand>
        <name>ATP</name>
        <dbReference type="ChEBI" id="CHEBI:30616"/>
    </ligand>
</feature>
<evidence type="ECO:0000256" key="3">
    <source>
        <dbReference type="ARBA" id="ARBA00022527"/>
    </source>
</evidence>
<dbReference type="Gene3D" id="1.10.510.10">
    <property type="entry name" value="Transferase(Phosphotransferase) domain 1"/>
    <property type="match status" value="1"/>
</dbReference>
<dbReference type="InterPro" id="IPR011009">
    <property type="entry name" value="Kinase-like_dom_sf"/>
</dbReference>
<evidence type="ECO:0000256" key="6">
    <source>
        <dbReference type="ARBA" id="ARBA00022777"/>
    </source>
</evidence>
<evidence type="ECO:0000256" key="7">
    <source>
        <dbReference type="ARBA" id="ARBA00022840"/>
    </source>
</evidence>
<feature type="compositionally biased region" description="Polar residues" evidence="11">
    <location>
        <begin position="337"/>
        <end position="348"/>
    </location>
</feature>
<dbReference type="GO" id="GO:0035556">
    <property type="term" value="P:intracellular signal transduction"/>
    <property type="evidence" value="ECO:0007669"/>
    <property type="project" value="TreeGrafter"/>
</dbReference>
<comment type="similarity">
    <text evidence="1">Belongs to the protein kinase superfamily. CAMK Ser/Thr protein kinase family. SNF1 subfamily.</text>
</comment>